<evidence type="ECO:0000313" key="3">
    <source>
        <dbReference type="EMBL" id="OIQ94415.1"/>
    </source>
</evidence>
<dbReference type="PANTHER" id="PTHR24136">
    <property type="entry name" value="SOWAH (DROSOPHILA) HOMOLOG"/>
    <property type="match status" value="1"/>
</dbReference>
<dbReference type="PANTHER" id="PTHR24136:SF15">
    <property type="entry name" value="ANK_REP_REGION DOMAIN-CONTAINING PROTEIN"/>
    <property type="match status" value="1"/>
</dbReference>
<comment type="caution">
    <text evidence="3">The sequence shown here is derived from an EMBL/GenBank/DDBJ whole genome shotgun (WGS) entry which is preliminary data.</text>
</comment>
<accession>A0A1J5RR17</accession>
<dbReference type="InterPro" id="IPR002110">
    <property type="entry name" value="Ankyrin_rpt"/>
</dbReference>
<dbReference type="AlphaFoldDB" id="A0A1J5RR17"/>
<sequence length="488" mass="54223">MKWIVWVIAGCFVLLGTTHAVSFDCSKATTKIEKIICSDSELSKLDDQLSSTYKTSLQEESDVYAIRHGQKEWMKARNACQDVACIKLAYEKRITDLTLISNSQNAAIDRVSPLLGVWSIPQPSYFDDIKLVIQPKWIDYGRCARMNYLVVYQKDDLFLLDVQAPRSCLHIDQEAMFLALTVSGDRMVFRSCESNSTFEKLKENSKDVLNYCSPQVVHRDSSEPSIVDRQSLEAEHKGGCKKKVLLSDDQAELYRSIDFNKTDSALKLIESGMNVQFFGPWESSPLGLALAQGNLTVIRALLKAGADAQHTYCDNISPFALIDTTPSGKRDQLLITQALLDAHADANNQFGYPSPLESALWTKKYDVADILLRNGVNIDGLDKTGGTPLTDALKLPLRDEQVRYLLDHGANPNVRNKKGETPLSLSVSILSTPIIVRLLIDHGARVNDKVDGKTALEIVEGRMSKEVNAADQSVIEMLKKASVSQHTP</sequence>
<gene>
    <name evidence="3" type="ORF">GALL_236620</name>
</gene>
<evidence type="ECO:0000256" key="1">
    <source>
        <dbReference type="ARBA" id="ARBA00022737"/>
    </source>
</evidence>
<organism evidence="3">
    <name type="scientific">mine drainage metagenome</name>
    <dbReference type="NCBI Taxonomy" id="410659"/>
    <lineage>
        <taxon>unclassified sequences</taxon>
        <taxon>metagenomes</taxon>
        <taxon>ecological metagenomes</taxon>
    </lineage>
</organism>
<dbReference type="InterPro" id="IPR051573">
    <property type="entry name" value="Ankyrin-SOCS_box_domain"/>
</dbReference>
<dbReference type="SMART" id="SM00248">
    <property type="entry name" value="ANK"/>
    <property type="match status" value="4"/>
</dbReference>
<proteinExistence type="predicted"/>
<dbReference type="PROSITE" id="PS50297">
    <property type="entry name" value="ANK_REP_REGION"/>
    <property type="match status" value="3"/>
</dbReference>
<evidence type="ECO:0000256" key="2">
    <source>
        <dbReference type="ARBA" id="ARBA00023043"/>
    </source>
</evidence>
<keyword evidence="1" id="KW-0677">Repeat</keyword>
<dbReference type="GO" id="GO:0045732">
    <property type="term" value="P:positive regulation of protein catabolic process"/>
    <property type="evidence" value="ECO:0007669"/>
    <property type="project" value="TreeGrafter"/>
</dbReference>
<dbReference type="SUPFAM" id="SSF48403">
    <property type="entry name" value="Ankyrin repeat"/>
    <property type="match status" value="1"/>
</dbReference>
<keyword evidence="2" id="KW-0040">ANK repeat</keyword>
<dbReference type="EMBL" id="MLJW01000187">
    <property type="protein sequence ID" value="OIQ94415.1"/>
    <property type="molecule type" value="Genomic_DNA"/>
</dbReference>
<reference evidence="3" key="1">
    <citation type="submission" date="2016-10" db="EMBL/GenBank/DDBJ databases">
        <title>Sequence of Gallionella enrichment culture.</title>
        <authorList>
            <person name="Poehlein A."/>
            <person name="Muehling M."/>
            <person name="Daniel R."/>
        </authorList>
    </citation>
    <scope>NUCLEOTIDE SEQUENCE</scope>
</reference>
<dbReference type="Gene3D" id="1.25.40.20">
    <property type="entry name" value="Ankyrin repeat-containing domain"/>
    <property type="match status" value="1"/>
</dbReference>
<dbReference type="InterPro" id="IPR036770">
    <property type="entry name" value="Ankyrin_rpt-contain_sf"/>
</dbReference>
<protein>
    <submittedName>
        <fullName evidence="3">Ankyrin repeat protein</fullName>
    </submittedName>
</protein>
<dbReference type="PROSITE" id="PS50088">
    <property type="entry name" value="ANK_REPEAT"/>
    <property type="match status" value="3"/>
</dbReference>
<dbReference type="GO" id="GO:0016567">
    <property type="term" value="P:protein ubiquitination"/>
    <property type="evidence" value="ECO:0007669"/>
    <property type="project" value="TreeGrafter"/>
</dbReference>
<name>A0A1J5RR17_9ZZZZ</name>
<dbReference type="Pfam" id="PF12796">
    <property type="entry name" value="Ank_2"/>
    <property type="match status" value="1"/>
</dbReference>